<organism evidence="2 3">
    <name type="scientific">Hymenobacter metallicola</name>
    <dbReference type="NCBI Taxonomy" id="2563114"/>
    <lineage>
        <taxon>Bacteria</taxon>
        <taxon>Pseudomonadati</taxon>
        <taxon>Bacteroidota</taxon>
        <taxon>Cytophagia</taxon>
        <taxon>Cytophagales</taxon>
        <taxon>Hymenobacteraceae</taxon>
        <taxon>Hymenobacter</taxon>
    </lineage>
</organism>
<feature type="transmembrane region" description="Helical" evidence="1">
    <location>
        <begin position="115"/>
        <end position="136"/>
    </location>
</feature>
<dbReference type="Proteomes" id="UP000298471">
    <property type="component" value="Unassembled WGS sequence"/>
</dbReference>
<reference evidence="2 3" key="1">
    <citation type="submission" date="2019-04" db="EMBL/GenBank/DDBJ databases">
        <authorList>
            <person name="Feng G."/>
            <person name="Zhang J."/>
            <person name="Zhu H."/>
        </authorList>
    </citation>
    <scope>NUCLEOTIDE SEQUENCE [LARGE SCALE GENOMIC DNA]</scope>
    <source>
        <strain evidence="2 3">9PBR-1</strain>
    </source>
</reference>
<sequence>MHPAIRQNNVLASNLYFASCVFAVIRVAVTLYTRIVLKFAITKTDTEALLMALAFLLVLYIGIQYLFGLGLRRGLMWVKVIFLTTTLIMALVYLVSVFSPTPLPFDRNYDTPLKAFLLGTEFLLSLWAVVVIFKGFGISDRVSMEAFTAQQVAEEAPDAGVAGGGDNRLN</sequence>
<dbReference type="AlphaFoldDB" id="A0A4Z0QA28"/>
<name>A0A4Z0QA28_9BACT</name>
<keyword evidence="1" id="KW-0472">Membrane</keyword>
<proteinExistence type="predicted"/>
<dbReference type="EMBL" id="SRMB01000002">
    <property type="protein sequence ID" value="TGE26918.1"/>
    <property type="molecule type" value="Genomic_DNA"/>
</dbReference>
<keyword evidence="1" id="KW-1133">Transmembrane helix</keyword>
<feature type="transmembrane region" description="Helical" evidence="1">
    <location>
        <begin position="48"/>
        <end position="67"/>
    </location>
</feature>
<gene>
    <name evidence="2" type="ORF">E5K02_10955</name>
</gene>
<keyword evidence="3" id="KW-1185">Reference proteome</keyword>
<feature type="transmembrane region" description="Helical" evidence="1">
    <location>
        <begin position="15"/>
        <end position="36"/>
    </location>
</feature>
<evidence type="ECO:0000313" key="2">
    <source>
        <dbReference type="EMBL" id="TGE26918.1"/>
    </source>
</evidence>
<protein>
    <submittedName>
        <fullName evidence="2">Uncharacterized protein</fullName>
    </submittedName>
</protein>
<comment type="caution">
    <text evidence="2">The sequence shown here is derived from an EMBL/GenBank/DDBJ whole genome shotgun (WGS) entry which is preliminary data.</text>
</comment>
<feature type="transmembrane region" description="Helical" evidence="1">
    <location>
        <begin position="74"/>
        <end position="95"/>
    </location>
</feature>
<dbReference type="RefSeq" id="WP_135394847.1">
    <property type="nucleotide sequence ID" value="NZ_SRMB01000002.1"/>
</dbReference>
<evidence type="ECO:0000256" key="1">
    <source>
        <dbReference type="SAM" id="Phobius"/>
    </source>
</evidence>
<evidence type="ECO:0000313" key="3">
    <source>
        <dbReference type="Proteomes" id="UP000298471"/>
    </source>
</evidence>
<keyword evidence="1" id="KW-0812">Transmembrane</keyword>
<accession>A0A4Z0QA28</accession>